<dbReference type="InterPro" id="IPR019734">
    <property type="entry name" value="TPR_rpt"/>
</dbReference>
<feature type="transmembrane region" description="Helical" evidence="6">
    <location>
        <begin position="34"/>
        <end position="52"/>
    </location>
</feature>
<dbReference type="SUPFAM" id="SSF48452">
    <property type="entry name" value="TPR-like"/>
    <property type="match status" value="1"/>
</dbReference>
<comment type="subcellular location">
    <subcellularLocation>
        <location evidence="1">Membrane</location>
        <topology evidence="1">Multi-pass membrane protein</topology>
    </subcellularLocation>
</comment>
<gene>
    <name evidence="8" type="ORF">UABAM_01259</name>
</gene>
<evidence type="ECO:0000256" key="2">
    <source>
        <dbReference type="ARBA" id="ARBA00022692"/>
    </source>
</evidence>
<dbReference type="GO" id="GO:0016020">
    <property type="term" value="C:membrane"/>
    <property type="evidence" value="ECO:0007669"/>
    <property type="project" value="UniProtKB-SubCell"/>
</dbReference>
<dbReference type="Gene3D" id="1.25.40.10">
    <property type="entry name" value="Tetratricopeptide repeat domain"/>
    <property type="match status" value="2"/>
</dbReference>
<keyword evidence="3 6" id="KW-1133">Transmembrane helix</keyword>
<evidence type="ECO:0000256" key="5">
    <source>
        <dbReference type="PROSITE-ProRule" id="PRU00339"/>
    </source>
</evidence>
<feature type="transmembrane region" description="Helical" evidence="6">
    <location>
        <begin position="373"/>
        <end position="393"/>
    </location>
</feature>
<keyword evidence="2 6" id="KW-0812">Transmembrane</keyword>
<keyword evidence="5" id="KW-0802">TPR repeat</keyword>
<dbReference type="InterPro" id="IPR051533">
    <property type="entry name" value="WaaL-like"/>
</dbReference>
<dbReference type="KEGG" id="uam:UABAM_01259"/>
<name>A0A5S9IK41_UABAM</name>
<keyword evidence="4 6" id="KW-0472">Membrane</keyword>
<sequence>MATPAVVSKLLLFVISCALFTASCLYGAVDPIPQVTLLIVVFACWFCVLIVNTKNHIVQIPSSVLFLAGCVSVFMVVQWFLLHEQVLKAPYTLRNISLPWETLQATTTNLYEAKIAIYKWLLPILVLFLVPQIASTSKNARYLLGAIIVVGLFQACLGLAQFLVKDPIVTYLPIIRGEVHGTFVCRNTFAGFLAVIGILSLSWFVKFVAHSLKKSTKKNMLVCVWQSRNFSKIAILFICTLIIVLCIFLSVSRGAILSFFCGSVCFLLLYVYRHNVTFKQMIVHSKKIVPLVAIFLLYLYLSTLNNIYERFALAVEKGDIRSELWDISMQVASDYPLGVGGRNYFYATPAYNKSHLDHFVYPHNDYVQWAMEYGVVGVVLLSLLLLVWLRYTWKIREDCVLSRTLWAGCLAGCVVLFCHGFVDYGLQIDSHRLLLALLMGLLITRKKVIVEPAKKSSYIWLVLFTVAASPIAYESFCRGYSSHLQPKKIFDTFYKNRKLGVVEQRNKILNTVDVLKESLAWNQRDPELLYKIGFFYREAARLHFAKKDELLKSAAFFLEKSREIMPNNHAVYVRLAEVYFAQKDYKKADQYMTTGVTLGPYKSKYAAIIAKYWLKRWEQTQRKVYLDLIADRLWVMSKRDCAPLPDIFKAWRSISSHYEKEERWYGVVFPKENDFVLEAGKYFLQNNELDMARRMARHIKGDNSKKNFLLGHIHVHDGSIDKALENYARVDIDATLLREIVNTLVAKKYWDEAVDVAKSNNYDLPLSLEMVEKAVEINISMSKVETFLIECEKNFAANATIFYLRALIAEKKLQLEDHILYAEKAVEQDRQNFRYLIYLLQSLLKRNMWNDVEIRVRKYSPFMEKPFKLYKWVAYAFYNHKLYNKSLLWAKKAQQRNNGDFEINSLVTHLESKKEE</sequence>
<feature type="transmembrane region" description="Helical" evidence="6">
    <location>
        <begin position="64"/>
        <end position="82"/>
    </location>
</feature>
<dbReference type="PANTHER" id="PTHR37422">
    <property type="entry name" value="TEICHURONIC ACID BIOSYNTHESIS PROTEIN TUAE"/>
    <property type="match status" value="1"/>
</dbReference>
<feature type="repeat" description="TPR" evidence="5">
    <location>
        <begin position="569"/>
        <end position="602"/>
    </location>
</feature>
<evidence type="ECO:0000256" key="4">
    <source>
        <dbReference type="ARBA" id="ARBA00023136"/>
    </source>
</evidence>
<accession>A0A5S9IK41</accession>
<evidence type="ECO:0000256" key="1">
    <source>
        <dbReference type="ARBA" id="ARBA00004141"/>
    </source>
</evidence>
<feature type="transmembrane region" description="Helical" evidence="6">
    <location>
        <begin position="405"/>
        <end position="422"/>
    </location>
</feature>
<evidence type="ECO:0000256" key="3">
    <source>
        <dbReference type="ARBA" id="ARBA00022989"/>
    </source>
</evidence>
<dbReference type="Pfam" id="PF04932">
    <property type="entry name" value="Wzy_C"/>
    <property type="match status" value="1"/>
</dbReference>
<dbReference type="InterPro" id="IPR007016">
    <property type="entry name" value="O-antigen_ligase-rel_domated"/>
</dbReference>
<feature type="transmembrane region" description="Helical" evidence="6">
    <location>
        <begin position="256"/>
        <end position="276"/>
    </location>
</feature>
<keyword evidence="9" id="KW-1185">Reference proteome</keyword>
<dbReference type="AlphaFoldDB" id="A0A5S9IK41"/>
<feature type="domain" description="O-antigen ligase-related" evidence="7">
    <location>
        <begin position="240"/>
        <end position="381"/>
    </location>
</feature>
<dbReference type="InterPro" id="IPR011990">
    <property type="entry name" value="TPR-like_helical_dom_sf"/>
</dbReference>
<protein>
    <recommendedName>
        <fullName evidence="7">O-antigen ligase-related domain-containing protein</fullName>
    </recommendedName>
</protein>
<feature type="transmembrane region" description="Helical" evidence="6">
    <location>
        <begin position="288"/>
        <end position="308"/>
    </location>
</feature>
<organism evidence="8 9">
    <name type="scientific">Uabimicrobium amorphum</name>
    <dbReference type="NCBI Taxonomy" id="2596890"/>
    <lineage>
        <taxon>Bacteria</taxon>
        <taxon>Pseudomonadati</taxon>
        <taxon>Planctomycetota</taxon>
        <taxon>Candidatus Uabimicrobiia</taxon>
        <taxon>Candidatus Uabimicrobiales</taxon>
        <taxon>Candidatus Uabimicrobiaceae</taxon>
        <taxon>Candidatus Uabimicrobium</taxon>
    </lineage>
</organism>
<dbReference type="Proteomes" id="UP000326354">
    <property type="component" value="Chromosome"/>
</dbReference>
<feature type="transmembrane region" description="Helical" evidence="6">
    <location>
        <begin position="142"/>
        <end position="164"/>
    </location>
</feature>
<feature type="transmembrane region" description="Helical" evidence="6">
    <location>
        <begin position="189"/>
        <end position="209"/>
    </location>
</feature>
<reference evidence="8 9" key="1">
    <citation type="submission" date="2019-08" db="EMBL/GenBank/DDBJ databases">
        <title>Complete genome sequence of Candidatus Uab amorphum.</title>
        <authorList>
            <person name="Shiratori T."/>
            <person name="Suzuki S."/>
            <person name="Kakizawa Y."/>
            <person name="Ishida K."/>
        </authorList>
    </citation>
    <scope>NUCLEOTIDE SEQUENCE [LARGE SCALE GENOMIC DNA]</scope>
    <source>
        <strain evidence="8 9">SRT547</strain>
    </source>
</reference>
<dbReference type="PROSITE" id="PS50005">
    <property type="entry name" value="TPR"/>
    <property type="match status" value="1"/>
</dbReference>
<proteinExistence type="predicted"/>
<evidence type="ECO:0000313" key="8">
    <source>
        <dbReference type="EMBL" id="BBM82916.1"/>
    </source>
</evidence>
<evidence type="ECO:0000259" key="7">
    <source>
        <dbReference type="Pfam" id="PF04932"/>
    </source>
</evidence>
<dbReference type="EMBL" id="AP019860">
    <property type="protein sequence ID" value="BBM82916.1"/>
    <property type="molecule type" value="Genomic_DNA"/>
</dbReference>
<evidence type="ECO:0000313" key="9">
    <source>
        <dbReference type="Proteomes" id="UP000326354"/>
    </source>
</evidence>
<evidence type="ECO:0000256" key="6">
    <source>
        <dbReference type="SAM" id="Phobius"/>
    </source>
</evidence>
<dbReference type="PANTHER" id="PTHR37422:SF23">
    <property type="entry name" value="TEICHURONIC ACID BIOSYNTHESIS PROTEIN TUAE"/>
    <property type="match status" value="1"/>
</dbReference>
<feature type="transmembrane region" description="Helical" evidence="6">
    <location>
        <begin position="117"/>
        <end position="135"/>
    </location>
</feature>
<feature type="transmembrane region" description="Helical" evidence="6">
    <location>
        <begin position="230"/>
        <end position="250"/>
    </location>
</feature>